<keyword evidence="2 7" id="KW-0812">Transmembrane</keyword>
<evidence type="ECO:0000256" key="5">
    <source>
        <dbReference type="ARBA" id="ARBA00022989"/>
    </source>
</evidence>
<evidence type="ECO:0000313" key="11">
    <source>
        <dbReference type="Proteomes" id="UP000824988"/>
    </source>
</evidence>
<protein>
    <submittedName>
        <fullName evidence="10">Multidrug ABC transporter ATP-binding protein</fullName>
    </submittedName>
</protein>
<dbReference type="InterPro" id="IPR047651">
    <property type="entry name" value="ABC2_perm_RbbA"/>
</dbReference>
<dbReference type="GO" id="GO:0140359">
    <property type="term" value="F:ABC-type transporter activity"/>
    <property type="evidence" value="ECO:0007669"/>
    <property type="project" value="InterPro"/>
</dbReference>
<dbReference type="Proteomes" id="UP000824988">
    <property type="component" value="Chromosome"/>
</dbReference>
<dbReference type="KEGG" id="moz:MoryE10_14280"/>
<feature type="domain" description="ABC transmembrane type-2" evidence="9">
    <location>
        <begin position="693"/>
        <end position="919"/>
    </location>
</feature>
<comment type="subcellular location">
    <subcellularLocation>
        <location evidence="1">Membrane</location>
        <topology evidence="1">Multi-pass membrane protein</topology>
    </subcellularLocation>
</comment>
<evidence type="ECO:0000256" key="4">
    <source>
        <dbReference type="ARBA" id="ARBA00022840"/>
    </source>
</evidence>
<organism evidence="10 11">
    <name type="scientific">Methylogaea oryzae</name>
    <dbReference type="NCBI Taxonomy" id="1295382"/>
    <lineage>
        <taxon>Bacteria</taxon>
        <taxon>Pseudomonadati</taxon>
        <taxon>Pseudomonadota</taxon>
        <taxon>Gammaproteobacteria</taxon>
        <taxon>Methylococcales</taxon>
        <taxon>Methylococcaceae</taxon>
        <taxon>Methylogaea</taxon>
    </lineage>
</organism>
<name>A0A8D4VNL8_9GAMM</name>
<gene>
    <name evidence="10" type="primary">rbbA</name>
    <name evidence="10" type="ORF">MoryE10_14280</name>
</gene>
<dbReference type="InterPro" id="IPR047817">
    <property type="entry name" value="ABC2_TM_bact-type"/>
</dbReference>
<dbReference type="Pfam" id="PF12698">
    <property type="entry name" value="ABC2_membrane_3"/>
    <property type="match status" value="1"/>
</dbReference>
<feature type="transmembrane region" description="Helical" evidence="7">
    <location>
        <begin position="805"/>
        <end position="827"/>
    </location>
</feature>
<dbReference type="InterPro" id="IPR003593">
    <property type="entry name" value="AAA+_ATPase"/>
</dbReference>
<evidence type="ECO:0000313" key="10">
    <source>
        <dbReference type="EMBL" id="BBL70822.1"/>
    </source>
</evidence>
<feature type="transmembrane region" description="Helical" evidence="7">
    <location>
        <begin position="776"/>
        <end position="799"/>
    </location>
</feature>
<dbReference type="NCBIfam" id="NF033858">
    <property type="entry name" value="ABC2_perm_RbbA"/>
    <property type="match status" value="1"/>
</dbReference>
<dbReference type="AlphaFoldDB" id="A0A8D4VNL8"/>
<keyword evidence="11" id="KW-1185">Reference proteome</keyword>
<evidence type="ECO:0000256" key="6">
    <source>
        <dbReference type="ARBA" id="ARBA00023136"/>
    </source>
</evidence>
<dbReference type="PROSITE" id="PS51012">
    <property type="entry name" value="ABC_TM2"/>
    <property type="match status" value="1"/>
</dbReference>
<dbReference type="PROSITE" id="PS50893">
    <property type="entry name" value="ABC_TRANSPORTER_2"/>
    <property type="match status" value="2"/>
</dbReference>
<feature type="domain" description="ABC transporter" evidence="8">
    <location>
        <begin position="278"/>
        <end position="508"/>
    </location>
</feature>
<proteinExistence type="predicted"/>
<dbReference type="EMBL" id="AP019782">
    <property type="protein sequence ID" value="BBL70822.1"/>
    <property type="molecule type" value="Genomic_DNA"/>
</dbReference>
<dbReference type="PROSITE" id="PS00211">
    <property type="entry name" value="ABC_TRANSPORTER_1"/>
    <property type="match status" value="1"/>
</dbReference>
<evidence type="ECO:0000259" key="8">
    <source>
        <dbReference type="PROSITE" id="PS50893"/>
    </source>
</evidence>
<dbReference type="GO" id="GO:0016020">
    <property type="term" value="C:membrane"/>
    <property type="evidence" value="ECO:0007669"/>
    <property type="project" value="UniProtKB-SubCell"/>
</dbReference>
<dbReference type="InterPro" id="IPR017871">
    <property type="entry name" value="ABC_transporter-like_CS"/>
</dbReference>
<dbReference type="Pfam" id="PF00005">
    <property type="entry name" value="ABC_tran"/>
    <property type="match status" value="2"/>
</dbReference>
<keyword evidence="6 7" id="KW-0472">Membrane</keyword>
<keyword evidence="3" id="KW-0547">Nucleotide-binding</keyword>
<evidence type="ECO:0000256" key="7">
    <source>
        <dbReference type="SAM" id="Phobius"/>
    </source>
</evidence>
<dbReference type="GO" id="GO:0016887">
    <property type="term" value="F:ATP hydrolysis activity"/>
    <property type="evidence" value="ECO:0007669"/>
    <property type="project" value="InterPro"/>
</dbReference>
<sequence length="921" mass="100005">MPLPAHFDSTAAVVRVEGCSHSYGAVAALSGIDLTLPAGGMIGLVGPDGVGKSTLLALIAGVRRLQRGRVEVFGGSMADAGHRRLMYCRVAYMPQGLGQNLYPSLSVYENVDFFARLFGLPPAQRRDRIQELLAATGLSAFAERQAGKLSGGMKQKLALCCALVHDPDLLILDEPTTGVDPLSRRQFWELIERIRRRRAGMTVLAATAYMEEAERFDWLVAMDAGRLLACEPSADLKARTGAASMEEAFVALLPEEKRAGHSRLSIPPLPAEIRDTAIEARGLTKRFGRFVAVDNVDFAIRRGEIFGFLGSNGCGKTTTMKMLTGLLPITSGEARLFGKPVNAKDIASRKRVGFMSQSFSLYAELTVRQNLELHAHLYHLPEERRQPRIAELVARMGLEEAMDQRAEGLPLGLRQRLSLAVAVIHEPELLILDEPTSGVDPVARDRFWELLLGLSRRQGVTIFLSTHFMNEAARCDRVSLMEAGKVLAEGAPADLVRRYGLNGLEDVFVRCLEDARGAALPAQAPGAPPPAAAEMEPSRQARAASAPFSLGRLIAYLRRETLELWFDPIRLAFALFGPLLLMGVLGYGFTLDVENVAFAVLDGDRSPESRAYIDQFANSRYFKQRGVAASQAELEQWLRGGFVRLGLEIPPEFGKDLKRGRPPEVGAWVDGSLPFRAENIRAYVQRLHRAYLDQSARAGEVPPLPADPITVEARYRYNQDFKSVYALVPGVVAMMMMVIPAILTAVGVVREKELGSIVNLYATPVSRLEFLLGKQAPYLLVGIASAFSLMAMAIFLFGVPLKGSLAAFVIGAVLDVAAATGFGLLISSFTRTQIAALFGAFLLTVMPAIDFSGLLAPVASLSGGAAVMARTLPGAYFNNVCVGVFTKALDIGDLWPNYAALAGFVLGFLGLSLWRLKTQGE</sequence>
<dbReference type="PANTHER" id="PTHR43038:SF4">
    <property type="entry name" value="RIBOSOME-ASSOCIATED ATPASE"/>
    <property type="match status" value="1"/>
</dbReference>
<dbReference type="CDD" id="cd03230">
    <property type="entry name" value="ABC_DR_subfamily_A"/>
    <property type="match status" value="1"/>
</dbReference>
<dbReference type="RefSeq" id="WP_221048663.1">
    <property type="nucleotide sequence ID" value="NZ_AP019782.1"/>
</dbReference>
<dbReference type="GO" id="GO:0005524">
    <property type="term" value="F:ATP binding"/>
    <property type="evidence" value="ECO:0007669"/>
    <property type="project" value="UniProtKB-KW"/>
</dbReference>
<accession>A0A8D4VNL8</accession>
<feature type="domain" description="ABC transporter" evidence="8">
    <location>
        <begin position="14"/>
        <end position="249"/>
    </location>
</feature>
<feature type="transmembrane region" description="Helical" evidence="7">
    <location>
        <begin position="898"/>
        <end position="916"/>
    </location>
</feature>
<dbReference type="InterPro" id="IPR013525">
    <property type="entry name" value="ABC2_TM"/>
</dbReference>
<dbReference type="SMART" id="SM00382">
    <property type="entry name" value="AAA"/>
    <property type="match status" value="2"/>
</dbReference>
<evidence type="ECO:0000256" key="2">
    <source>
        <dbReference type="ARBA" id="ARBA00022692"/>
    </source>
</evidence>
<dbReference type="InterPro" id="IPR003439">
    <property type="entry name" value="ABC_transporter-like_ATP-bd"/>
</dbReference>
<feature type="transmembrane region" description="Helical" evidence="7">
    <location>
        <begin position="724"/>
        <end position="749"/>
    </location>
</feature>
<keyword evidence="5 7" id="KW-1133">Transmembrane helix</keyword>
<keyword evidence="4 10" id="KW-0067">ATP-binding</keyword>
<dbReference type="PANTHER" id="PTHR43038">
    <property type="entry name" value="ATP-BINDING CASSETTE, SUB-FAMILY H, MEMBER 1"/>
    <property type="match status" value="1"/>
</dbReference>
<evidence type="ECO:0000259" key="9">
    <source>
        <dbReference type="PROSITE" id="PS51012"/>
    </source>
</evidence>
<evidence type="ECO:0000256" key="1">
    <source>
        <dbReference type="ARBA" id="ARBA00004141"/>
    </source>
</evidence>
<evidence type="ECO:0000256" key="3">
    <source>
        <dbReference type="ARBA" id="ARBA00022741"/>
    </source>
</evidence>
<feature type="transmembrane region" description="Helical" evidence="7">
    <location>
        <begin position="834"/>
        <end position="856"/>
    </location>
</feature>
<reference evidence="10" key="1">
    <citation type="submission" date="2019-06" db="EMBL/GenBank/DDBJ databases">
        <title>Complete genome sequence of Methylogaea oryzae strain JCM16910.</title>
        <authorList>
            <person name="Asakawa S."/>
        </authorList>
    </citation>
    <scope>NUCLEOTIDE SEQUENCE</scope>
    <source>
        <strain evidence="10">E10</strain>
    </source>
</reference>